<dbReference type="InParanoid" id="A0A6M4HCZ6"/>
<evidence type="ECO:0000256" key="1">
    <source>
        <dbReference type="ARBA" id="ARBA00012528"/>
    </source>
</evidence>
<reference evidence="8 9" key="1">
    <citation type="submission" date="2020-04" db="EMBL/GenBank/DDBJ databases">
        <title>Usitatibacter rugosus gen. nov., sp. nov. and Usitatibacter palustris sp. nov., novel members of Usitatibacteraceae fam. nov. within the order Nitrosomonadales isolated from soil.</title>
        <authorList>
            <person name="Huber K.J."/>
            <person name="Neumann-Schaal M."/>
            <person name="Geppert A."/>
            <person name="Luckner M."/>
            <person name="Wanner G."/>
            <person name="Overmann J."/>
        </authorList>
    </citation>
    <scope>NUCLEOTIDE SEQUENCE [LARGE SCALE GENOMIC DNA]</scope>
    <source>
        <strain evidence="8 9">Swamp67</strain>
    </source>
</reference>
<evidence type="ECO:0000256" key="5">
    <source>
        <dbReference type="SAM" id="Phobius"/>
    </source>
</evidence>
<dbReference type="PROSITE" id="PS50005">
    <property type="entry name" value="TPR"/>
    <property type="match status" value="1"/>
</dbReference>
<evidence type="ECO:0000313" key="9">
    <source>
        <dbReference type="Proteomes" id="UP000503096"/>
    </source>
</evidence>
<dbReference type="GO" id="GO:0043709">
    <property type="term" value="P:cell adhesion involved in single-species biofilm formation"/>
    <property type="evidence" value="ECO:0007669"/>
    <property type="project" value="TreeGrafter"/>
</dbReference>
<dbReference type="SUPFAM" id="SSF55073">
    <property type="entry name" value="Nucleotide cyclase"/>
    <property type="match status" value="1"/>
</dbReference>
<dbReference type="InterPro" id="IPR019734">
    <property type="entry name" value="TPR_rpt"/>
</dbReference>
<dbReference type="AlphaFoldDB" id="A0A6M4HCZ6"/>
<dbReference type="InterPro" id="IPR011990">
    <property type="entry name" value="TPR-like_helical_dom_sf"/>
</dbReference>
<keyword evidence="5" id="KW-0812">Transmembrane</keyword>
<dbReference type="KEGG" id="upl:DSM104440_02693"/>
<keyword evidence="3" id="KW-0802">TPR repeat</keyword>
<keyword evidence="5" id="KW-1133">Transmembrane helix</keyword>
<sequence>MLRFLAIPFLPFVLAFSAPAPAASARDETRELELLVSDHPKKAARDAQAWLAEGQRTRNRHLELKGLRLQALAFEQVEDTERLLEVALRGIALARELDYPVAEVQFLAARGTARMLEGKYADAARDYEDASRLALQNKLEDDVARVNINRSQLFLTLGRIPESLDSAMRAYSHFELRGDSYAMALSLSALANVHSRDTASAADLSRAAELHQRSLELLGSNAGRYDLSTDYFNLGTVYLRLKDRDKARGYFEKSLDASRGLEDPVGEAYVHHRLGTLAREQGQPKEALAFQDKALAVFKDKGNPVMELRTQLARAEVLSVLDRRKETLEALDSARVLYEKLQSPRLQSMLHEVAADIYARFGDYEKAFAETKALREAERLREEIAREERSAELQARFELRQKEAENALLRSRERESEARNLALVLSLLLSLVVLGALGAALAGYVMRHRQVSTLAARDDLTGIANRRSILEYARQQRRRRISDGDALTIAVIDLDHFKQINDDLGHAVGDKVLVAFAQTCTQQLRAGDRLGRFGGEEFLLVMPGADLAQVPYVFERLRRAMHDRPVEGVPADRKVTFSLGATEARGLADDLESLIQRADRALYRAKEAGRDRFETG</sequence>
<dbReference type="Pfam" id="PF00990">
    <property type="entry name" value="GGDEF"/>
    <property type="match status" value="1"/>
</dbReference>
<dbReference type="InterPro" id="IPR050469">
    <property type="entry name" value="Diguanylate_Cyclase"/>
</dbReference>
<evidence type="ECO:0000256" key="3">
    <source>
        <dbReference type="PROSITE-ProRule" id="PRU00339"/>
    </source>
</evidence>
<proteinExistence type="predicted"/>
<comment type="catalytic activity">
    <reaction evidence="2">
        <text>2 GTP = 3',3'-c-di-GMP + 2 diphosphate</text>
        <dbReference type="Rhea" id="RHEA:24898"/>
        <dbReference type="ChEBI" id="CHEBI:33019"/>
        <dbReference type="ChEBI" id="CHEBI:37565"/>
        <dbReference type="ChEBI" id="CHEBI:58805"/>
        <dbReference type="EC" id="2.7.7.65"/>
    </reaction>
</comment>
<dbReference type="CDD" id="cd01949">
    <property type="entry name" value="GGDEF"/>
    <property type="match status" value="1"/>
</dbReference>
<dbReference type="InterPro" id="IPR043128">
    <property type="entry name" value="Rev_trsase/Diguanyl_cyclase"/>
</dbReference>
<name>A0A6M4HCZ6_9PROT</name>
<dbReference type="PANTHER" id="PTHR45138:SF9">
    <property type="entry name" value="DIGUANYLATE CYCLASE DGCM-RELATED"/>
    <property type="match status" value="1"/>
</dbReference>
<dbReference type="GO" id="GO:0005886">
    <property type="term" value="C:plasma membrane"/>
    <property type="evidence" value="ECO:0007669"/>
    <property type="project" value="TreeGrafter"/>
</dbReference>
<feature type="domain" description="GGDEF" evidence="7">
    <location>
        <begin position="485"/>
        <end position="616"/>
    </location>
</feature>
<feature type="signal peptide" evidence="6">
    <location>
        <begin position="1"/>
        <end position="22"/>
    </location>
</feature>
<dbReference type="PROSITE" id="PS50887">
    <property type="entry name" value="GGDEF"/>
    <property type="match status" value="1"/>
</dbReference>
<dbReference type="Gene3D" id="3.30.70.270">
    <property type="match status" value="1"/>
</dbReference>
<evidence type="ECO:0000259" key="7">
    <source>
        <dbReference type="PROSITE" id="PS50887"/>
    </source>
</evidence>
<dbReference type="Proteomes" id="UP000503096">
    <property type="component" value="Chromosome"/>
</dbReference>
<protein>
    <recommendedName>
        <fullName evidence="1">diguanylate cyclase</fullName>
        <ecNumber evidence="1">2.7.7.65</ecNumber>
    </recommendedName>
</protein>
<feature type="repeat" description="TPR" evidence="3">
    <location>
        <begin position="228"/>
        <end position="261"/>
    </location>
</feature>
<dbReference type="SMART" id="SM00028">
    <property type="entry name" value="TPR"/>
    <property type="match status" value="3"/>
</dbReference>
<evidence type="ECO:0000256" key="4">
    <source>
        <dbReference type="SAM" id="Coils"/>
    </source>
</evidence>
<keyword evidence="6" id="KW-0732">Signal</keyword>
<keyword evidence="5" id="KW-0472">Membrane</keyword>
<dbReference type="SMART" id="SM00267">
    <property type="entry name" value="GGDEF"/>
    <property type="match status" value="1"/>
</dbReference>
<keyword evidence="9" id="KW-1185">Reference proteome</keyword>
<keyword evidence="4" id="KW-0175">Coiled coil</keyword>
<dbReference type="PANTHER" id="PTHR45138">
    <property type="entry name" value="REGULATORY COMPONENTS OF SENSORY TRANSDUCTION SYSTEM"/>
    <property type="match status" value="1"/>
</dbReference>
<feature type="coiled-coil region" evidence="4">
    <location>
        <begin position="370"/>
        <end position="419"/>
    </location>
</feature>
<dbReference type="Pfam" id="PF13424">
    <property type="entry name" value="TPR_12"/>
    <property type="match status" value="1"/>
</dbReference>
<dbReference type="GO" id="GO:0052621">
    <property type="term" value="F:diguanylate cyclase activity"/>
    <property type="evidence" value="ECO:0007669"/>
    <property type="project" value="UniProtKB-EC"/>
</dbReference>
<dbReference type="EC" id="2.7.7.65" evidence="1"/>
<dbReference type="InterPro" id="IPR000160">
    <property type="entry name" value="GGDEF_dom"/>
</dbReference>
<evidence type="ECO:0000256" key="2">
    <source>
        <dbReference type="ARBA" id="ARBA00034247"/>
    </source>
</evidence>
<dbReference type="NCBIfam" id="TIGR00254">
    <property type="entry name" value="GGDEF"/>
    <property type="match status" value="1"/>
</dbReference>
<gene>
    <name evidence="8" type="ORF">DSM104440_02693</name>
</gene>
<dbReference type="EMBL" id="CP053073">
    <property type="protein sequence ID" value="QJR15867.1"/>
    <property type="molecule type" value="Genomic_DNA"/>
</dbReference>
<evidence type="ECO:0000313" key="8">
    <source>
        <dbReference type="EMBL" id="QJR15867.1"/>
    </source>
</evidence>
<dbReference type="Gene3D" id="1.25.40.10">
    <property type="entry name" value="Tetratricopeptide repeat domain"/>
    <property type="match status" value="1"/>
</dbReference>
<organism evidence="8 9">
    <name type="scientific">Usitatibacter palustris</name>
    <dbReference type="NCBI Taxonomy" id="2732487"/>
    <lineage>
        <taxon>Bacteria</taxon>
        <taxon>Pseudomonadati</taxon>
        <taxon>Pseudomonadota</taxon>
        <taxon>Betaproteobacteria</taxon>
        <taxon>Nitrosomonadales</taxon>
        <taxon>Usitatibacteraceae</taxon>
        <taxon>Usitatibacter</taxon>
    </lineage>
</organism>
<accession>A0A6M4HCZ6</accession>
<evidence type="ECO:0000256" key="6">
    <source>
        <dbReference type="SAM" id="SignalP"/>
    </source>
</evidence>
<dbReference type="FunFam" id="3.30.70.270:FF:000001">
    <property type="entry name" value="Diguanylate cyclase domain protein"/>
    <property type="match status" value="1"/>
</dbReference>
<dbReference type="InterPro" id="IPR029787">
    <property type="entry name" value="Nucleotide_cyclase"/>
</dbReference>
<dbReference type="SUPFAM" id="SSF48452">
    <property type="entry name" value="TPR-like"/>
    <property type="match status" value="2"/>
</dbReference>
<dbReference type="GO" id="GO:1902201">
    <property type="term" value="P:negative regulation of bacterial-type flagellum-dependent cell motility"/>
    <property type="evidence" value="ECO:0007669"/>
    <property type="project" value="TreeGrafter"/>
</dbReference>
<feature type="transmembrane region" description="Helical" evidence="5">
    <location>
        <begin position="421"/>
        <end position="445"/>
    </location>
</feature>
<feature type="chain" id="PRO_5026860353" description="diguanylate cyclase" evidence="6">
    <location>
        <begin position="23"/>
        <end position="616"/>
    </location>
</feature>